<organism evidence="2 3">
    <name type="scientific">Actinomadura mexicana</name>
    <dbReference type="NCBI Taxonomy" id="134959"/>
    <lineage>
        <taxon>Bacteria</taxon>
        <taxon>Bacillati</taxon>
        <taxon>Actinomycetota</taxon>
        <taxon>Actinomycetes</taxon>
        <taxon>Streptosporangiales</taxon>
        <taxon>Thermomonosporaceae</taxon>
        <taxon>Actinomadura</taxon>
    </lineage>
</organism>
<gene>
    <name evidence="2" type="ORF">SAMN06265355_101235</name>
</gene>
<evidence type="ECO:0000313" key="2">
    <source>
        <dbReference type="EMBL" id="SNR23916.1"/>
    </source>
</evidence>
<feature type="transmembrane region" description="Helical" evidence="1">
    <location>
        <begin position="354"/>
        <end position="372"/>
    </location>
</feature>
<feature type="transmembrane region" description="Helical" evidence="1">
    <location>
        <begin position="619"/>
        <end position="637"/>
    </location>
</feature>
<feature type="transmembrane region" description="Helical" evidence="1">
    <location>
        <begin position="447"/>
        <end position="465"/>
    </location>
</feature>
<keyword evidence="1" id="KW-0472">Membrane</keyword>
<accession>A0A238UP75</accession>
<feature type="transmembrane region" description="Helical" evidence="1">
    <location>
        <begin position="179"/>
        <end position="203"/>
    </location>
</feature>
<name>A0A238UP75_9ACTN</name>
<feature type="transmembrane region" description="Helical" evidence="1">
    <location>
        <begin position="38"/>
        <end position="59"/>
    </location>
</feature>
<feature type="transmembrane region" description="Helical" evidence="1">
    <location>
        <begin position="543"/>
        <end position="562"/>
    </location>
</feature>
<keyword evidence="3" id="KW-1185">Reference proteome</keyword>
<dbReference type="EMBL" id="FZNP01000001">
    <property type="protein sequence ID" value="SNR23916.1"/>
    <property type="molecule type" value="Genomic_DNA"/>
</dbReference>
<feature type="transmembrane region" description="Helical" evidence="1">
    <location>
        <begin position="574"/>
        <end position="598"/>
    </location>
</feature>
<evidence type="ECO:0000256" key="1">
    <source>
        <dbReference type="SAM" id="Phobius"/>
    </source>
</evidence>
<feature type="transmembrane region" description="Helical" evidence="1">
    <location>
        <begin position="236"/>
        <end position="260"/>
    </location>
</feature>
<dbReference type="AlphaFoldDB" id="A0A238UP75"/>
<proteinExistence type="predicted"/>
<feature type="transmembrane region" description="Helical" evidence="1">
    <location>
        <begin position="71"/>
        <end position="92"/>
    </location>
</feature>
<feature type="transmembrane region" description="Helical" evidence="1">
    <location>
        <begin position="328"/>
        <end position="348"/>
    </location>
</feature>
<protein>
    <submittedName>
        <fullName evidence="2">Uncharacterized protein</fullName>
    </submittedName>
</protein>
<feature type="transmembrane region" description="Helical" evidence="1">
    <location>
        <begin position="736"/>
        <end position="756"/>
    </location>
</feature>
<dbReference type="Proteomes" id="UP000198420">
    <property type="component" value="Unassembled WGS sequence"/>
</dbReference>
<evidence type="ECO:0000313" key="3">
    <source>
        <dbReference type="Proteomes" id="UP000198420"/>
    </source>
</evidence>
<feature type="transmembrane region" description="Helical" evidence="1">
    <location>
        <begin position="502"/>
        <end position="523"/>
    </location>
</feature>
<sequence length="777" mass="81001">MRRWLLVPALVLLAGLVLPVWAVFVEPAPGVPGLNAFPSAYLGDTLLIPATILVIVGVIRSRAPAFNERALTVAAAGMAGAAAVAVQAIWLGDLHPRVNWTLPRPGYFTAAGWWHAVYFVVMSALAAALTVLAIARVRAERHRSGTAPVAGPYAPVPFMTVGTYLVLVVHDSTAASIGLASGSSLALAAVALALTGGLTVLALGRSWRILLRPALVGLAAAGAGSAFVVGPGPYSVPVIVAVAAALTTAALALLFDLLLLAASSSVTLVDRLIGGLTTAAICGAAWVLLSQELARHDAAATAQTAVGAVLLLTAHMIGFLGREAKGALMFNVLCVGVFAVAATAAWFAAAPATVAAWAPGLAVTVGFVLTGATKGMKEYSELILGVPKEASEHSERLTPNQVGRSTLALVLIGLFALGSLMATLALALASNPGIALPASAPLSRHDLVVCVAAILCVVFAVAIFAVASKATAQGPRWAVWTATVAASLALSALLLADAGRQTATALVTPTAFAAALVAAAWTLNSLVNNLWLLQGRVFGPLDLVPTLSLALLTSSTVLWILTAGTRTDGGSRGLVQALLLALVAVSLMIALVTFFGGAAGRGQRHLTELPPWRNLFQDALIIAAIVLILILPTEYMINNLGVWDGLKLSVPPALLFAAGCGWVMSANRNWPEIEARRLLSADAASQVLESMGDRSWRRFRLDLRTQRTYRTRPIPSEHSEEFIRALGAHTRNQNRIAAVMFTAPLITLVIGIWLLFDSGQYSQMARHLARSLSPRRV</sequence>
<keyword evidence="1" id="KW-1133">Transmembrane helix</keyword>
<feature type="transmembrane region" description="Helical" evidence="1">
    <location>
        <begin position="477"/>
        <end position="496"/>
    </location>
</feature>
<feature type="transmembrane region" description="Helical" evidence="1">
    <location>
        <begin position="210"/>
        <end position="230"/>
    </location>
</feature>
<feature type="transmembrane region" description="Helical" evidence="1">
    <location>
        <begin position="406"/>
        <end position="427"/>
    </location>
</feature>
<feature type="transmembrane region" description="Helical" evidence="1">
    <location>
        <begin position="147"/>
        <end position="167"/>
    </location>
</feature>
<feature type="transmembrane region" description="Helical" evidence="1">
    <location>
        <begin position="649"/>
        <end position="667"/>
    </location>
</feature>
<feature type="transmembrane region" description="Helical" evidence="1">
    <location>
        <begin position="301"/>
        <end position="321"/>
    </location>
</feature>
<feature type="transmembrane region" description="Helical" evidence="1">
    <location>
        <begin position="272"/>
        <end position="289"/>
    </location>
</feature>
<reference evidence="3" key="1">
    <citation type="submission" date="2017-06" db="EMBL/GenBank/DDBJ databases">
        <authorList>
            <person name="Varghese N."/>
            <person name="Submissions S."/>
        </authorList>
    </citation>
    <scope>NUCLEOTIDE SEQUENCE [LARGE SCALE GENOMIC DNA]</scope>
    <source>
        <strain evidence="3">DSM 44485</strain>
    </source>
</reference>
<feature type="transmembrane region" description="Helical" evidence="1">
    <location>
        <begin position="112"/>
        <end position="135"/>
    </location>
</feature>
<keyword evidence="1" id="KW-0812">Transmembrane</keyword>